<dbReference type="InterPro" id="IPR029045">
    <property type="entry name" value="ClpP/crotonase-like_dom_sf"/>
</dbReference>
<dbReference type="PANTHER" id="PTHR35984:SF1">
    <property type="entry name" value="PERIPLASMIC SERINE PROTEASE"/>
    <property type="match status" value="1"/>
</dbReference>
<protein>
    <submittedName>
        <fullName evidence="1">Peptidase</fullName>
    </submittedName>
</protein>
<dbReference type="Pfam" id="PF01972">
    <property type="entry name" value="SDH_protease"/>
    <property type="match status" value="2"/>
</dbReference>
<dbReference type="InterPro" id="IPR002825">
    <property type="entry name" value="Pept_S49_ser-pept_pro"/>
</dbReference>
<dbReference type="AlphaFoldDB" id="A0A857DL42"/>
<dbReference type="EMBL" id="CP046996">
    <property type="protein sequence ID" value="QHA00846.1"/>
    <property type="molecule type" value="Genomic_DNA"/>
</dbReference>
<organism evidence="1 2">
    <name type="scientific">Dehalobacter restrictus</name>
    <dbReference type="NCBI Taxonomy" id="55583"/>
    <lineage>
        <taxon>Bacteria</taxon>
        <taxon>Bacillati</taxon>
        <taxon>Bacillota</taxon>
        <taxon>Clostridia</taxon>
        <taxon>Eubacteriales</taxon>
        <taxon>Desulfitobacteriaceae</taxon>
        <taxon>Dehalobacter</taxon>
    </lineage>
</organism>
<evidence type="ECO:0000313" key="1">
    <source>
        <dbReference type="EMBL" id="QHA00846.1"/>
    </source>
</evidence>
<dbReference type="PANTHER" id="PTHR35984">
    <property type="entry name" value="PERIPLASMIC SERINE PROTEASE"/>
    <property type="match status" value="1"/>
</dbReference>
<dbReference type="GO" id="GO:0016020">
    <property type="term" value="C:membrane"/>
    <property type="evidence" value="ECO:0007669"/>
    <property type="project" value="InterPro"/>
</dbReference>
<evidence type="ECO:0000313" key="2">
    <source>
        <dbReference type="Proteomes" id="UP000430508"/>
    </source>
</evidence>
<gene>
    <name evidence="1" type="ORF">GQ588_09470</name>
</gene>
<reference evidence="1 2" key="1">
    <citation type="submission" date="2019-12" db="EMBL/GenBank/DDBJ databases">
        <title>Sequence classification of anaerobic respiratory reductive dehalogenases: First we see many, then we see few.</title>
        <authorList>
            <person name="Molenda O."/>
            <person name="Puentes Jacome L.A."/>
            <person name="Cao X."/>
            <person name="Nesbo C.L."/>
            <person name="Tang S."/>
            <person name="Morson N."/>
            <person name="Patron J."/>
            <person name="Lomheim L."/>
            <person name="Wishart D.S."/>
            <person name="Edwards E.A."/>
        </authorList>
    </citation>
    <scope>NUCLEOTIDE SEQUENCE [LARGE SCALE GENOMIC DNA]</scope>
    <source>
        <strain evidence="1 2">12DCA</strain>
    </source>
</reference>
<sequence>MNDQKRKVLLEEIEKIRHSKVIVYFSYTPLDDGILVPLYQELNKIGKTQKIDLFLHSYGGAVDTPYKVVMLIREFCEEFSVIVPFSAKSAASMIVLGADEVVMGPISELGPIDPLVKHPLYKDFWIPVQALRCCFEYIEELIENNSNTEVSEIIVNSVLNKLDPWLIGDYEKALKASRQYAESLLSKYMLKNDKEKVKAVTQNLTNGYFSHGYPIGRAEAKEMGICVTEATGELWELIWELYLVYQSMFSGENACNFSLSTIG</sequence>
<dbReference type="Gene3D" id="3.90.226.10">
    <property type="entry name" value="2-enoyl-CoA Hydratase, Chain A, domain 1"/>
    <property type="match status" value="1"/>
</dbReference>
<accession>A0A857DL42</accession>
<name>A0A857DL42_9FIRM</name>
<dbReference type="Proteomes" id="UP000430508">
    <property type="component" value="Chromosome"/>
</dbReference>
<dbReference type="RefSeq" id="WP_019226361.1">
    <property type="nucleotide sequence ID" value="NZ_CP046996.1"/>
</dbReference>
<proteinExistence type="predicted"/>
<dbReference type="SUPFAM" id="SSF52096">
    <property type="entry name" value="ClpP/crotonase"/>
    <property type="match status" value="1"/>
</dbReference>